<name>A0AA39MYK4_ARMTA</name>
<protein>
    <submittedName>
        <fullName evidence="1">Uncharacterized protein</fullName>
    </submittedName>
</protein>
<dbReference type="Proteomes" id="UP001175211">
    <property type="component" value="Unassembled WGS sequence"/>
</dbReference>
<accession>A0AA39MYK4</accession>
<dbReference type="InterPro" id="IPR036188">
    <property type="entry name" value="FAD/NAD-bd_sf"/>
</dbReference>
<dbReference type="Gene3D" id="3.50.50.60">
    <property type="entry name" value="FAD/NAD(P)-binding domain"/>
    <property type="match status" value="1"/>
</dbReference>
<gene>
    <name evidence="1" type="ORF">EV420DRAFT_1561002</name>
</gene>
<dbReference type="GeneID" id="85357389"/>
<proteinExistence type="predicted"/>
<dbReference type="AlphaFoldDB" id="A0AA39MYK4"/>
<dbReference type="RefSeq" id="XP_060327779.1">
    <property type="nucleotide sequence ID" value="XM_060473841.1"/>
</dbReference>
<reference evidence="1" key="1">
    <citation type="submission" date="2023-06" db="EMBL/GenBank/DDBJ databases">
        <authorList>
            <consortium name="Lawrence Berkeley National Laboratory"/>
            <person name="Ahrendt S."/>
            <person name="Sahu N."/>
            <person name="Indic B."/>
            <person name="Wong-Bajracharya J."/>
            <person name="Merenyi Z."/>
            <person name="Ke H.-M."/>
            <person name="Monk M."/>
            <person name="Kocsube S."/>
            <person name="Drula E."/>
            <person name="Lipzen A."/>
            <person name="Balint B."/>
            <person name="Henrissat B."/>
            <person name="Andreopoulos B."/>
            <person name="Martin F.M."/>
            <person name="Harder C.B."/>
            <person name="Rigling D."/>
            <person name="Ford K.L."/>
            <person name="Foster G.D."/>
            <person name="Pangilinan J."/>
            <person name="Papanicolaou A."/>
            <person name="Barry K."/>
            <person name="LaButti K."/>
            <person name="Viragh M."/>
            <person name="Koriabine M."/>
            <person name="Yan M."/>
            <person name="Riley R."/>
            <person name="Champramary S."/>
            <person name="Plett K.L."/>
            <person name="Tsai I.J."/>
            <person name="Slot J."/>
            <person name="Sipos G."/>
            <person name="Plett J."/>
            <person name="Nagy L.G."/>
            <person name="Grigoriev I.V."/>
        </authorList>
    </citation>
    <scope>NUCLEOTIDE SEQUENCE</scope>
    <source>
        <strain evidence="1">CCBAS 213</strain>
    </source>
</reference>
<keyword evidence="2" id="KW-1185">Reference proteome</keyword>
<sequence>MLRISTEAIGVELDPKGCIVINDQFNTSIPNTKCAVMLPLALCSLAHDAEEEGIGYVKFMKTRHRHRRHPFGSLTSSLHGEQEL</sequence>
<evidence type="ECO:0000313" key="1">
    <source>
        <dbReference type="EMBL" id="KAK0451442.1"/>
    </source>
</evidence>
<organism evidence="1 2">
    <name type="scientific">Armillaria tabescens</name>
    <name type="common">Ringless honey mushroom</name>
    <name type="synonym">Agaricus tabescens</name>
    <dbReference type="NCBI Taxonomy" id="1929756"/>
    <lineage>
        <taxon>Eukaryota</taxon>
        <taxon>Fungi</taxon>
        <taxon>Dikarya</taxon>
        <taxon>Basidiomycota</taxon>
        <taxon>Agaricomycotina</taxon>
        <taxon>Agaricomycetes</taxon>
        <taxon>Agaricomycetidae</taxon>
        <taxon>Agaricales</taxon>
        <taxon>Marasmiineae</taxon>
        <taxon>Physalacriaceae</taxon>
        <taxon>Desarmillaria</taxon>
    </lineage>
</organism>
<comment type="caution">
    <text evidence="1">The sequence shown here is derived from an EMBL/GenBank/DDBJ whole genome shotgun (WGS) entry which is preliminary data.</text>
</comment>
<evidence type="ECO:0000313" key="2">
    <source>
        <dbReference type="Proteomes" id="UP001175211"/>
    </source>
</evidence>
<dbReference type="EMBL" id="JAUEPS010000033">
    <property type="protein sequence ID" value="KAK0451442.1"/>
    <property type="molecule type" value="Genomic_DNA"/>
</dbReference>